<reference evidence="3" key="1">
    <citation type="submission" date="2014-04" db="EMBL/GenBank/DDBJ databases">
        <title>Evolutionary Origins and Diversification of the Mycorrhizal Mutualists.</title>
        <authorList>
            <consortium name="DOE Joint Genome Institute"/>
            <consortium name="Mycorrhizal Genomics Consortium"/>
            <person name="Kohler A."/>
            <person name="Kuo A."/>
            <person name="Nagy L.G."/>
            <person name="Floudas D."/>
            <person name="Copeland A."/>
            <person name="Barry K.W."/>
            <person name="Cichocki N."/>
            <person name="Veneault-Fourrey C."/>
            <person name="LaButti K."/>
            <person name="Lindquist E.A."/>
            <person name="Lipzen A."/>
            <person name="Lundell T."/>
            <person name="Morin E."/>
            <person name="Murat C."/>
            <person name="Riley R."/>
            <person name="Ohm R."/>
            <person name="Sun H."/>
            <person name="Tunlid A."/>
            <person name="Henrissat B."/>
            <person name="Grigoriev I.V."/>
            <person name="Hibbett D.S."/>
            <person name="Martin F."/>
        </authorList>
    </citation>
    <scope>NUCLEOTIDE SEQUENCE [LARGE SCALE GENOMIC DNA]</scope>
    <source>
        <strain evidence="3">FD-334 SS-4</strain>
    </source>
</reference>
<gene>
    <name evidence="2" type="ORF">HYPSUDRAFT_206534</name>
</gene>
<feature type="region of interest" description="Disordered" evidence="1">
    <location>
        <begin position="688"/>
        <end position="819"/>
    </location>
</feature>
<feature type="region of interest" description="Disordered" evidence="1">
    <location>
        <begin position="831"/>
        <end position="896"/>
    </location>
</feature>
<feature type="region of interest" description="Disordered" evidence="1">
    <location>
        <begin position="315"/>
        <end position="366"/>
    </location>
</feature>
<dbReference type="AlphaFoldDB" id="A0A0D2P9N7"/>
<dbReference type="Proteomes" id="UP000054270">
    <property type="component" value="Unassembled WGS sequence"/>
</dbReference>
<name>A0A0D2P9N7_HYPSF</name>
<feature type="region of interest" description="Disordered" evidence="1">
    <location>
        <begin position="245"/>
        <end position="274"/>
    </location>
</feature>
<keyword evidence="3" id="KW-1185">Reference proteome</keyword>
<feature type="compositionally biased region" description="Basic residues" evidence="1">
    <location>
        <begin position="156"/>
        <end position="167"/>
    </location>
</feature>
<dbReference type="STRING" id="945553.A0A0D2P9N7"/>
<feature type="compositionally biased region" description="Polar residues" evidence="1">
    <location>
        <begin position="352"/>
        <end position="366"/>
    </location>
</feature>
<evidence type="ECO:0000256" key="1">
    <source>
        <dbReference type="SAM" id="MobiDB-lite"/>
    </source>
</evidence>
<feature type="region of interest" description="Disordered" evidence="1">
    <location>
        <begin position="438"/>
        <end position="459"/>
    </location>
</feature>
<sequence length="946" mass="102731">MARASIVHFTITTTVRLATLTTVTRRLRKSGPRTLGIGPQRHCCSLRGILLPKRKKQKRTTPPPPLQLPSTGSTLLRLLPIGTPPSGEPDFGAQSVDSSTLVGTDVLESLEWPSCDVVGGGITAQLIYASRLVNKVHLPSPRDGCADAQPLLGPSKPKKTLSAHGKRLPSTLAPSPKAAYRVSETTECCAISTHTSRNCQIRSRIRRVRRQQSRGRRCELRYRHGATLYELAVGLAAPLTWTPGESQGGTCRAQRRSSDDVISPTSPLASNHHIRWGRPSQLTGTVPLPPFSTLWRSLATLCLSAQITGHRPAALRHSQSARRPGHSCMNTAPPSLESRRDMPCSLPRPRLQTASPTQGTPLTSSGLTMSATARRAGWALTVRLAHDFFVRDILQVHLIVHVRRPRQRLSNMPPKIGQSSASRTTTCYSYDGGGLRLSSSSGAPSQSSPSPPSASRTASAPSVCCVSDEEPENWCCSGLGNTGVLYEKLGLDAPLRMDVGVRVTLMRNLLTGRRMEVDAAVAAQVLHILSDEMITFLKEHSRTISPVETQPADTHVLSSTKQSGFLVPKPDIPLSPPALSKDDYDNAKFWSLEDWNGFQVEEKRFGKEPPRLDFLTDEEGDVVSPARKKEFYEWFSVLAASLFRAREDPKTWKKKTKFASDNPSINVNAGSVKRKREEDFIKLEPLQKKSKKVKRPESETVISLDSEGEDSGKSSGSALVRSESVAPVNGDKIIDKRPKHHDRPVAPPSVLGNSTSTAASPPAAPPALPSGGRLSPQPLDVDVNAGAKMPEAVSNMDQGAIASAVPSPNVHESESELNALTKEIPASLTVASKVPLRKRRGRRPNPLSRMVIPHPDKELLAPVSTDPPAAPGSALPPSSIMSAPKKGGKLMQPSNANTPRNLFAIDYLKDHPITSAEFKIVWASLDKDMLKNYEDLSREKKKTSTK</sequence>
<accession>A0A0D2P9N7</accession>
<protein>
    <submittedName>
        <fullName evidence="2">Uncharacterized protein</fullName>
    </submittedName>
</protein>
<proteinExistence type="predicted"/>
<evidence type="ECO:0000313" key="3">
    <source>
        <dbReference type="Proteomes" id="UP000054270"/>
    </source>
</evidence>
<dbReference type="EMBL" id="KN817610">
    <property type="protein sequence ID" value="KJA17080.1"/>
    <property type="molecule type" value="Genomic_DNA"/>
</dbReference>
<feature type="region of interest" description="Disordered" evidence="1">
    <location>
        <begin position="52"/>
        <end position="72"/>
    </location>
</feature>
<evidence type="ECO:0000313" key="2">
    <source>
        <dbReference type="EMBL" id="KJA17080.1"/>
    </source>
</evidence>
<organism evidence="2 3">
    <name type="scientific">Hypholoma sublateritium (strain FD-334 SS-4)</name>
    <dbReference type="NCBI Taxonomy" id="945553"/>
    <lineage>
        <taxon>Eukaryota</taxon>
        <taxon>Fungi</taxon>
        <taxon>Dikarya</taxon>
        <taxon>Basidiomycota</taxon>
        <taxon>Agaricomycotina</taxon>
        <taxon>Agaricomycetes</taxon>
        <taxon>Agaricomycetidae</taxon>
        <taxon>Agaricales</taxon>
        <taxon>Agaricineae</taxon>
        <taxon>Strophariaceae</taxon>
        <taxon>Hypholoma</taxon>
    </lineage>
</organism>
<feature type="region of interest" description="Disordered" evidence="1">
    <location>
        <begin position="145"/>
        <end position="175"/>
    </location>
</feature>